<sequence>MEKLFCLGMIFLLFVSCDGNKKDEVTNVDTAQEFSLGKLKKPIATNPKAKEILNKWPEFNALETSFNALYNVNSQEDLTLVIEDLIEKQKLLAASNYPLQFNVAQIKSRQNVFKSFVLKTKGDLEYRIAPQESVKEMVTAYNALRNQFNVITNNPLDIKSLLE</sequence>
<reference evidence="1 2" key="1">
    <citation type="submission" date="2020-03" db="EMBL/GenBank/DDBJ databases">
        <title>Genomic Encyclopedia of Type Strains, Phase IV (KMG-IV): sequencing the most valuable type-strain genomes for metagenomic binning, comparative biology and taxonomic classification.</title>
        <authorList>
            <person name="Goeker M."/>
        </authorList>
    </citation>
    <scope>NUCLEOTIDE SEQUENCE [LARGE SCALE GENOMIC DNA]</scope>
    <source>
        <strain evidence="1 2">DSM 29762</strain>
    </source>
</reference>
<proteinExistence type="predicted"/>
<evidence type="ECO:0000313" key="1">
    <source>
        <dbReference type="EMBL" id="NJB71732.1"/>
    </source>
</evidence>
<dbReference type="AlphaFoldDB" id="A0A846QYL4"/>
<dbReference type="PROSITE" id="PS51257">
    <property type="entry name" value="PROKAR_LIPOPROTEIN"/>
    <property type="match status" value="1"/>
</dbReference>
<dbReference type="EMBL" id="JAATJJ010000001">
    <property type="protein sequence ID" value="NJB71732.1"/>
    <property type="molecule type" value="Genomic_DNA"/>
</dbReference>
<name>A0A846QYL4_9FLAO</name>
<protein>
    <recommendedName>
        <fullName evidence="3">Lipoprotein</fullName>
    </recommendedName>
</protein>
<comment type="caution">
    <text evidence="1">The sequence shown here is derived from an EMBL/GenBank/DDBJ whole genome shotgun (WGS) entry which is preliminary data.</text>
</comment>
<dbReference type="Proteomes" id="UP000590442">
    <property type="component" value="Unassembled WGS sequence"/>
</dbReference>
<evidence type="ECO:0008006" key="3">
    <source>
        <dbReference type="Google" id="ProtNLM"/>
    </source>
</evidence>
<dbReference type="RefSeq" id="WP_167963798.1">
    <property type="nucleotide sequence ID" value="NZ_JAATJJ010000001.1"/>
</dbReference>
<organism evidence="1 2">
    <name type="scientific">Saonia flava</name>
    <dbReference type="NCBI Taxonomy" id="523696"/>
    <lineage>
        <taxon>Bacteria</taxon>
        <taxon>Pseudomonadati</taxon>
        <taxon>Bacteroidota</taxon>
        <taxon>Flavobacteriia</taxon>
        <taxon>Flavobacteriales</taxon>
        <taxon>Flavobacteriaceae</taxon>
        <taxon>Saonia</taxon>
    </lineage>
</organism>
<accession>A0A846QYL4</accession>
<gene>
    <name evidence="1" type="ORF">GGR42_002194</name>
</gene>
<keyword evidence="2" id="KW-1185">Reference proteome</keyword>
<evidence type="ECO:0000313" key="2">
    <source>
        <dbReference type="Proteomes" id="UP000590442"/>
    </source>
</evidence>